<evidence type="ECO:0000256" key="1">
    <source>
        <dbReference type="SAM" id="MobiDB-lite"/>
    </source>
</evidence>
<accession>A0A7S2R446</accession>
<gene>
    <name evidence="3" type="ORF">RMAR1173_LOCUS373</name>
</gene>
<protein>
    <submittedName>
        <fullName evidence="3">Uncharacterized protein</fullName>
    </submittedName>
</protein>
<feature type="compositionally biased region" description="Low complexity" evidence="1">
    <location>
        <begin position="8"/>
        <end position="17"/>
    </location>
</feature>
<keyword evidence="2" id="KW-0472">Membrane</keyword>
<keyword evidence="2" id="KW-0812">Transmembrane</keyword>
<dbReference type="EMBL" id="HBHJ01000558">
    <property type="protein sequence ID" value="CAD9660240.1"/>
    <property type="molecule type" value="Transcribed_RNA"/>
</dbReference>
<evidence type="ECO:0000256" key="2">
    <source>
        <dbReference type="SAM" id="Phobius"/>
    </source>
</evidence>
<organism evidence="3">
    <name type="scientific">Rhizochromulina marina</name>
    <dbReference type="NCBI Taxonomy" id="1034831"/>
    <lineage>
        <taxon>Eukaryota</taxon>
        <taxon>Sar</taxon>
        <taxon>Stramenopiles</taxon>
        <taxon>Ochrophyta</taxon>
        <taxon>Dictyochophyceae</taxon>
        <taxon>Rhizochromulinales</taxon>
        <taxon>Rhizochromulina</taxon>
    </lineage>
</organism>
<keyword evidence="2" id="KW-1133">Transmembrane helix</keyword>
<feature type="compositionally biased region" description="Pro residues" evidence="1">
    <location>
        <begin position="28"/>
        <end position="41"/>
    </location>
</feature>
<dbReference type="AlphaFoldDB" id="A0A7S2R446"/>
<name>A0A7S2R446_9STRA</name>
<reference evidence="3" key="1">
    <citation type="submission" date="2021-01" db="EMBL/GenBank/DDBJ databases">
        <authorList>
            <person name="Corre E."/>
            <person name="Pelletier E."/>
            <person name="Niang G."/>
            <person name="Scheremetjew M."/>
            <person name="Finn R."/>
            <person name="Kale V."/>
            <person name="Holt S."/>
            <person name="Cochrane G."/>
            <person name="Meng A."/>
            <person name="Brown T."/>
            <person name="Cohen L."/>
        </authorList>
    </citation>
    <scope>NUCLEOTIDE SEQUENCE</scope>
    <source>
        <strain evidence="3">CCMP1243</strain>
    </source>
</reference>
<sequence length="328" mass="35357">MRGRRQQQEQQQQQPTGRRGRATGASPTPLPLPSPRRPPPCKSERLEDFRVKRRSAAYALGKEQAPSAWTAFLQRFAHMTGGADDPTLWLSAALVAVLVAIGVFLALGGEIGGPTLSPCSAIHPALETRFIQAVNSLRQSQPVAYKQLSTTTKASITEHLIHGGVDRALTLHFAGGGSPQIKRETALRIGSAIFQAPPPVLEISCSKDTGLVDLQQLILQQLVKCPHSLILLHRIDELELTTLFGIEIFFEDPSFDQDTSISLKDAVFVLTSSLGREELKNAALSAGATSPTSADASAVMRQVLKVAWRGRPAFGGRLSSSVVPFLDS</sequence>
<evidence type="ECO:0000313" key="3">
    <source>
        <dbReference type="EMBL" id="CAD9660240.1"/>
    </source>
</evidence>
<feature type="transmembrane region" description="Helical" evidence="2">
    <location>
        <begin position="88"/>
        <end position="109"/>
    </location>
</feature>
<proteinExistence type="predicted"/>
<feature type="region of interest" description="Disordered" evidence="1">
    <location>
        <begin position="1"/>
        <end position="43"/>
    </location>
</feature>